<feature type="transmembrane region" description="Helical" evidence="5">
    <location>
        <begin position="347"/>
        <end position="365"/>
    </location>
</feature>
<dbReference type="GO" id="GO:0016020">
    <property type="term" value="C:membrane"/>
    <property type="evidence" value="ECO:0007669"/>
    <property type="project" value="UniProtKB-SubCell"/>
</dbReference>
<evidence type="ECO:0000313" key="7">
    <source>
        <dbReference type="EMBL" id="GIY20211.1"/>
    </source>
</evidence>
<evidence type="ECO:0000313" key="8">
    <source>
        <dbReference type="Proteomes" id="UP001054945"/>
    </source>
</evidence>
<evidence type="ECO:0000256" key="2">
    <source>
        <dbReference type="ARBA" id="ARBA00022692"/>
    </source>
</evidence>
<comment type="subcellular location">
    <subcellularLocation>
        <location evidence="1">Membrane</location>
        <topology evidence="1">Multi-pass membrane protein</topology>
    </subcellularLocation>
</comment>
<evidence type="ECO:0000256" key="5">
    <source>
        <dbReference type="SAM" id="Phobius"/>
    </source>
</evidence>
<dbReference type="PANTHER" id="PTHR22911">
    <property type="entry name" value="ACYL-MALONYL CONDENSING ENZYME-RELATED"/>
    <property type="match status" value="1"/>
</dbReference>
<keyword evidence="3 5" id="KW-1133">Transmembrane helix</keyword>
<feature type="transmembrane region" description="Helical" evidence="5">
    <location>
        <begin position="79"/>
        <end position="100"/>
    </location>
</feature>
<reference evidence="7 8" key="1">
    <citation type="submission" date="2021-06" db="EMBL/GenBank/DDBJ databases">
        <title>Caerostris extrusa draft genome.</title>
        <authorList>
            <person name="Kono N."/>
            <person name="Arakawa K."/>
        </authorList>
    </citation>
    <scope>NUCLEOTIDE SEQUENCE [LARGE SCALE GENOMIC DNA]</scope>
</reference>
<dbReference type="PANTHER" id="PTHR22911:SF6">
    <property type="entry name" value="SOLUTE CARRIER FAMILY 35 MEMBER G1"/>
    <property type="match status" value="1"/>
</dbReference>
<protein>
    <recommendedName>
        <fullName evidence="6">EamA domain-containing protein</fullName>
    </recommendedName>
</protein>
<sequence>MILSPPSSLYQATRRIGVLLYRTAGNVGRVAFQWVPSIGVFETVTSCLQNDAFQKKPFQVQPEVLQSTKNNSKASTYSAFKGLIFAMLSAISYSITSVIVKHVKALDPDQLTLYRFIAMVAISLPETIKCGENPLGPRNLRLLLLMRGLFGGTSTYLSYISYRYLPLGDAAVILSSIPAFVTVTACIFLKEPCGVFQSVTIALSIIGILITTKLPSYLLGDSPNYTTENIYGLLGAIGTLFLRVGQTVLVRKAKSVHYAVMMFNFSCVAVVESVILIVLFGNLKWHHCDLQILYIILLGLFSYTTVFFITIALHCEFAGPVSTLRNAGNMVLAFLWQIFLFHNTPDYLTIVGAMLVGISIILISLRRWVSSFIRKFFATQKIEMDVKLINYFFVYLKR</sequence>
<name>A0AAV4RHL7_CAEEX</name>
<dbReference type="SUPFAM" id="SSF103481">
    <property type="entry name" value="Multidrug resistance efflux transporter EmrE"/>
    <property type="match status" value="1"/>
</dbReference>
<dbReference type="Pfam" id="PF00892">
    <property type="entry name" value="EamA"/>
    <property type="match status" value="1"/>
</dbReference>
<gene>
    <name evidence="7" type="ORF">CEXT_317001</name>
</gene>
<organism evidence="7 8">
    <name type="scientific">Caerostris extrusa</name>
    <name type="common">Bark spider</name>
    <name type="synonym">Caerostris bankana</name>
    <dbReference type="NCBI Taxonomy" id="172846"/>
    <lineage>
        <taxon>Eukaryota</taxon>
        <taxon>Metazoa</taxon>
        <taxon>Ecdysozoa</taxon>
        <taxon>Arthropoda</taxon>
        <taxon>Chelicerata</taxon>
        <taxon>Arachnida</taxon>
        <taxon>Araneae</taxon>
        <taxon>Araneomorphae</taxon>
        <taxon>Entelegynae</taxon>
        <taxon>Araneoidea</taxon>
        <taxon>Araneidae</taxon>
        <taxon>Caerostris</taxon>
    </lineage>
</organism>
<feature type="transmembrane region" description="Helical" evidence="5">
    <location>
        <begin position="324"/>
        <end position="341"/>
    </location>
</feature>
<feature type="transmembrane region" description="Helical" evidence="5">
    <location>
        <begin position="292"/>
        <end position="312"/>
    </location>
</feature>
<feature type="transmembrane region" description="Helical" evidence="5">
    <location>
        <begin position="262"/>
        <end position="280"/>
    </location>
</feature>
<dbReference type="EMBL" id="BPLR01007851">
    <property type="protein sequence ID" value="GIY20211.1"/>
    <property type="molecule type" value="Genomic_DNA"/>
</dbReference>
<feature type="domain" description="EamA" evidence="6">
    <location>
        <begin position="81"/>
        <end position="211"/>
    </location>
</feature>
<accession>A0AAV4RHL7</accession>
<keyword evidence="8" id="KW-1185">Reference proteome</keyword>
<dbReference type="Gene3D" id="1.10.3730.20">
    <property type="match status" value="1"/>
</dbReference>
<comment type="caution">
    <text evidence="7">The sequence shown here is derived from an EMBL/GenBank/DDBJ whole genome shotgun (WGS) entry which is preliminary data.</text>
</comment>
<keyword evidence="2 5" id="KW-0812">Transmembrane</keyword>
<evidence type="ECO:0000256" key="3">
    <source>
        <dbReference type="ARBA" id="ARBA00022989"/>
    </source>
</evidence>
<keyword evidence="4 5" id="KW-0472">Membrane</keyword>
<evidence type="ECO:0000256" key="4">
    <source>
        <dbReference type="ARBA" id="ARBA00023136"/>
    </source>
</evidence>
<feature type="transmembrane region" description="Helical" evidence="5">
    <location>
        <begin position="171"/>
        <end position="189"/>
    </location>
</feature>
<evidence type="ECO:0000256" key="1">
    <source>
        <dbReference type="ARBA" id="ARBA00004141"/>
    </source>
</evidence>
<dbReference type="InterPro" id="IPR037185">
    <property type="entry name" value="EmrE-like"/>
</dbReference>
<evidence type="ECO:0000259" key="6">
    <source>
        <dbReference type="Pfam" id="PF00892"/>
    </source>
</evidence>
<dbReference type="InterPro" id="IPR000620">
    <property type="entry name" value="EamA_dom"/>
</dbReference>
<proteinExistence type="predicted"/>
<dbReference type="Proteomes" id="UP001054945">
    <property type="component" value="Unassembled WGS sequence"/>
</dbReference>
<dbReference type="AlphaFoldDB" id="A0AAV4RHL7"/>
<feature type="transmembrane region" description="Helical" evidence="5">
    <location>
        <begin position="230"/>
        <end position="250"/>
    </location>
</feature>